<organism evidence="1">
    <name type="scientific">Aegilops tauschii</name>
    <name type="common">Tausch's goatgrass</name>
    <name type="synonym">Aegilops squarrosa</name>
    <dbReference type="NCBI Taxonomy" id="37682"/>
    <lineage>
        <taxon>Eukaryota</taxon>
        <taxon>Viridiplantae</taxon>
        <taxon>Streptophyta</taxon>
        <taxon>Embryophyta</taxon>
        <taxon>Tracheophyta</taxon>
        <taxon>Spermatophyta</taxon>
        <taxon>Magnoliopsida</taxon>
        <taxon>Liliopsida</taxon>
        <taxon>Poales</taxon>
        <taxon>Poaceae</taxon>
        <taxon>BOP clade</taxon>
        <taxon>Pooideae</taxon>
        <taxon>Triticodae</taxon>
        <taxon>Triticeae</taxon>
        <taxon>Triticinae</taxon>
        <taxon>Aegilops</taxon>
    </lineage>
</organism>
<dbReference type="GO" id="GO:0004523">
    <property type="term" value="F:RNA-DNA hybrid ribonuclease activity"/>
    <property type="evidence" value="ECO:0007669"/>
    <property type="project" value="InterPro"/>
</dbReference>
<dbReference type="CDD" id="cd06222">
    <property type="entry name" value="RNase_H_like"/>
    <property type="match status" value="1"/>
</dbReference>
<dbReference type="GO" id="GO:0003676">
    <property type="term" value="F:nucleic acid binding"/>
    <property type="evidence" value="ECO:0007669"/>
    <property type="project" value="InterPro"/>
</dbReference>
<name>R7WDN5_AEGTA</name>
<reference evidence="1" key="1">
    <citation type="submission" date="2015-06" db="UniProtKB">
        <authorList>
            <consortium name="EnsemblPlants"/>
        </authorList>
    </citation>
    <scope>IDENTIFICATION</scope>
</reference>
<dbReference type="InterPro" id="IPR044730">
    <property type="entry name" value="RNase_H-like_dom_plant"/>
</dbReference>
<dbReference type="AlphaFoldDB" id="R7WDN5"/>
<dbReference type="PANTHER" id="PTHR47074:SF11">
    <property type="entry name" value="REVERSE TRANSCRIPTASE-LIKE PROTEIN"/>
    <property type="match status" value="1"/>
</dbReference>
<dbReference type="Pfam" id="PF13456">
    <property type="entry name" value="RVT_3"/>
    <property type="match status" value="1"/>
</dbReference>
<dbReference type="InterPro" id="IPR002156">
    <property type="entry name" value="RNaseH_domain"/>
</dbReference>
<evidence type="ECO:0000313" key="1">
    <source>
        <dbReference type="EnsemblPlants" id="EMT18070"/>
    </source>
</evidence>
<sequence>MTDERLMSMEASSTTQALLCKAGEDTAFSKQIAQEESNIAWHVSLKYRHPRFHTVYNGFDINLEYTLPFSSNFKNEELLHRNQGHAVIDISLVSQFHLRRNVVDYEMLCLKKQTTTVTVAQRWKPPEADVLKVNIDGSFFSDSAEGGSGFIVRDNSCNAVGSGAGKLRQLQDPMHAEAEACLHAIQEAQTWAMRRITRQTHRNW</sequence>
<proteinExistence type="predicted"/>
<dbReference type="InterPro" id="IPR052929">
    <property type="entry name" value="RNase_H-like_EbsB-rel"/>
</dbReference>
<accession>R7WDN5</accession>
<dbReference type="PANTHER" id="PTHR47074">
    <property type="entry name" value="BNAC02G40300D PROTEIN"/>
    <property type="match status" value="1"/>
</dbReference>
<dbReference type="Gene3D" id="3.30.420.10">
    <property type="entry name" value="Ribonuclease H-like superfamily/Ribonuclease H"/>
    <property type="match status" value="1"/>
</dbReference>
<dbReference type="InterPro" id="IPR036397">
    <property type="entry name" value="RNaseH_sf"/>
</dbReference>
<protein>
    <submittedName>
        <fullName evidence="1">Uncharacterized protein</fullName>
    </submittedName>
</protein>
<dbReference type="EnsemblPlants" id="EMT18070">
    <property type="protein sequence ID" value="EMT18070"/>
    <property type="gene ID" value="F775_10199"/>
</dbReference>